<dbReference type="Pfam" id="PF00488">
    <property type="entry name" value="MutS_V"/>
    <property type="match status" value="1"/>
</dbReference>
<feature type="domain" description="DNA mismatch repair proteins mutS family" evidence="8">
    <location>
        <begin position="1123"/>
        <end position="1139"/>
    </location>
</feature>
<feature type="region of interest" description="Disordered" evidence="7">
    <location>
        <begin position="694"/>
        <end position="725"/>
    </location>
</feature>
<dbReference type="Pfam" id="PF01624">
    <property type="entry name" value="MutS_I"/>
    <property type="match status" value="1"/>
</dbReference>
<evidence type="ECO:0000256" key="2">
    <source>
        <dbReference type="ARBA" id="ARBA00022741"/>
    </source>
</evidence>
<dbReference type="PIRSF" id="PIRSF037677">
    <property type="entry name" value="DNA_mis_repair_Msh6"/>
    <property type="match status" value="1"/>
</dbReference>
<dbReference type="InterPro" id="IPR000432">
    <property type="entry name" value="DNA_mismatch_repair_MutS_C"/>
</dbReference>
<dbReference type="InterPro" id="IPR017261">
    <property type="entry name" value="DNA_mismatch_repair_MutS/MSH"/>
</dbReference>
<evidence type="ECO:0000256" key="1">
    <source>
        <dbReference type="ARBA" id="ARBA00006271"/>
    </source>
</evidence>
<dbReference type="InterPro" id="IPR007861">
    <property type="entry name" value="DNA_mismatch_repair_MutS_clamp"/>
</dbReference>
<dbReference type="GO" id="GO:0032301">
    <property type="term" value="C:MutSalpha complex"/>
    <property type="evidence" value="ECO:0007669"/>
    <property type="project" value="TreeGrafter"/>
</dbReference>
<dbReference type="GO" id="GO:0140664">
    <property type="term" value="F:ATP-dependent DNA damage sensor activity"/>
    <property type="evidence" value="ECO:0007669"/>
    <property type="project" value="InterPro"/>
</dbReference>
<dbReference type="SUPFAM" id="SSF53150">
    <property type="entry name" value="DNA repair protein MutS, domain II"/>
    <property type="match status" value="1"/>
</dbReference>
<dbReference type="SMART" id="SM00533">
    <property type="entry name" value="MUTSd"/>
    <property type="match status" value="1"/>
</dbReference>
<dbReference type="InterPro" id="IPR016151">
    <property type="entry name" value="DNA_mismatch_repair_MutS_N"/>
</dbReference>
<evidence type="ECO:0000256" key="6">
    <source>
        <dbReference type="PIRNR" id="PIRNR037677"/>
    </source>
</evidence>
<dbReference type="SUPFAM" id="SSF55271">
    <property type="entry name" value="DNA repair protein MutS, domain I"/>
    <property type="match status" value="1"/>
</dbReference>
<dbReference type="EMBL" id="JAWDEY010000032">
    <property type="protein sequence ID" value="KAK6588541.1"/>
    <property type="molecule type" value="Genomic_DNA"/>
</dbReference>
<evidence type="ECO:0000313" key="9">
    <source>
        <dbReference type="EMBL" id="KAK6588541.1"/>
    </source>
</evidence>
<comment type="similarity">
    <text evidence="1 6">Belongs to the DNA mismatch repair MutS family.</text>
</comment>
<keyword evidence="6" id="KW-0234">DNA repair</keyword>
<accession>A0AAV9Y1K3</accession>
<dbReference type="GO" id="GO:0006298">
    <property type="term" value="P:mismatch repair"/>
    <property type="evidence" value="ECO:0007669"/>
    <property type="project" value="InterPro"/>
</dbReference>
<comment type="caution">
    <text evidence="9">The sequence shown here is derived from an EMBL/GenBank/DDBJ whole genome shotgun (WGS) entry which is preliminary data.</text>
</comment>
<dbReference type="SUPFAM" id="SSF52540">
    <property type="entry name" value="P-loop containing nucleoside triphosphate hydrolases"/>
    <property type="match status" value="1"/>
</dbReference>
<comment type="function">
    <text evidence="6">Component of the post-replicative DNA mismatch repair system (MMR).</text>
</comment>
<sequence length="1282" mass="145977">MDKKLKQANNAIKDDKQSSILSFFSQKVNDKREIYTKTTPLKVNNPKKVDETLINQDKDIEMELLNYEENLNKVDNTNVPVLDELDNFSAERITTCDSTPCKTSYKKKTDTPVSEAIGRRIRRISDSDDENYDANGSDLELQTKRVKITKSDDLATTERDDNLAELKYCMKDEMDYLDENDDVNLDIEEKKNYLKNIGTSLPLTRHSIATKDQEIDDLTVNEEEELAKELLGTVAAQSSQLFRDYVDAILQYGRNYSFPSWLLLKNIKDGNGTSPFDPTYDPSTIWVPSSSSKVAKEEKIHFTPAMEQYWDFKKDHFDKILFFKMGKFYEMFYIDACICQKHCDLRWTAGDAKPHVGFPETALHAYANKLVNLGYRVVVVEQMETPKELEERNRSASRGVKKEKAVKRNINEVLTNGTLVRPDMLSDMASILMTVYFDRKDIEDNGLLYEIGIVCIDITTGKVELTSIEEKGDQFLMFRTIISQVQPKEIAYLPGNIPIQILRYLSSIIPSIQLTNFRDFVDSLLAINDIVNTFNRLEIPLPQVVDKLCNKSKALCCAFSGTLRYLSTILLCDRLIMTGTFSEYDPSKTNHLMLNVGAIKDLELLQTQHGDEINSLFGFLKHTITPGGSRLLKKWITYPLINIDRINERLDSVNWFMENSEKLYEFREELRKLDSYISSSNSGSSGGVNSSSYNGTCGNNGNNSGNNNSNYSNNNNYGQKNSNQKKRYSQGLDFERLINRITSGVLQSKRGAVFFTNVIQRRIQEFINSMDLFDSTLKCIIDIFGDPETRKKMPKLLLALTGLREEGGTMTEMKVDKMCYGGYLTNIFETTKRLRSLVVLDNKTGDWKPVPGNCREYDEIVDSINSIKKSLDDELLRISKEMNTTSISFVNNKYRYEIECPENIPKSRFPDSAEITSSKKGYVRFHTDEIKQLLYDLEFKEEQLQKSLFPYLQTMCKEFHNNFSYFSAISDSVSQLDVLISLALVSMDTSEGPFCRPQFITKAENNGTPLLELRECRHPVIARLKTNYIPNDILLSTKDNNACCCLVTGPNMGGKSTILRQTCIAVVMAHIGCFVPASECNLTPVDKIFTRIGAYDSIIEGKSTFLVELEETAEILNHSTQDSLVIIDELGRGTSTFDGTAISIATLEYISRKIECRCLFSTHLHLLCDEFSNDLRILPYHMDLNLNNDTKTITFLYKFIPGICPKSYGMNVANLAGIPQEIIDNSINLASDAETCTLILKNISKIKKFIQQGSTNQDDSVRFFDFFKNNRSLIEKFISELH</sequence>
<dbReference type="InterPro" id="IPR007696">
    <property type="entry name" value="DNA_mismatch_repair_MutS_core"/>
</dbReference>
<dbReference type="PANTHER" id="PTHR11361:SF148">
    <property type="entry name" value="DNA MISMATCH REPAIR PROTEIN MSH6"/>
    <property type="match status" value="1"/>
</dbReference>
<proteinExistence type="inferred from homology"/>
<dbReference type="PROSITE" id="PS00486">
    <property type="entry name" value="DNA_MISMATCH_REPAIR_2"/>
    <property type="match status" value="1"/>
</dbReference>
<evidence type="ECO:0000256" key="5">
    <source>
        <dbReference type="ARBA" id="ARBA00023125"/>
    </source>
</evidence>
<keyword evidence="4 6" id="KW-0067">ATP-binding</keyword>
<dbReference type="InterPro" id="IPR036678">
    <property type="entry name" value="MutS_con_dom_sf"/>
</dbReference>
<dbReference type="InterPro" id="IPR027417">
    <property type="entry name" value="P-loop_NTPase"/>
</dbReference>
<evidence type="ECO:0000256" key="3">
    <source>
        <dbReference type="ARBA" id="ARBA00022763"/>
    </source>
</evidence>
<dbReference type="Proteomes" id="UP001311799">
    <property type="component" value="Unassembled WGS sequence"/>
</dbReference>
<feature type="compositionally biased region" description="Low complexity" evidence="7">
    <location>
        <begin position="694"/>
        <end position="722"/>
    </location>
</feature>
<dbReference type="InterPro" id="IPR045076">
    <property type="entry name" value="MutS"/>
</dbReference>
<dbReference type="Gene3D" id="3.40.1170.10">
    <property type="entry name" value="DNA repair protein MutS, domain I"/>
    <property type="match status" value="1"/>
</dbReference>
<dbReference type="GO" id="GO:0005524">
    <property type="term" value="F:ATP binding"/>
    <property type="evidence" value="ECO:0007669"/>
    <property type="project" value="UniProtKB-UniRule"/>
</dbReference>
<evidence type="ECO:0000256" key="4">
    <source>
        <dbReference type="ARBA" id="ARBA00022840"/>
    </source>
</evidence>
<dbReference type="SUPFAM" id="SSF48334">
    <property type="entry name" value="DNA repair protein MutS, domain III"/>
    <property type="match status" value="1"/>
</dbReference>
<reference evidence="9 10" key="1">
    <citation type="submission" date="2023-10" db="EMBL/GenBank/DDBJ databases">
        <title>Comparative genomics analysis reveals potential genetic determinants of host preference in Cryptosporidium xiaoi.</title>
        <authorList>
            <person name="Xiao L."/>
            <person name="Li J."/>
        </authorList>
    </citation>
    <scope>NUCLEOTIDE SEQUENCE [LARGE SCALE GENOMIC DNA]</scope>
    <source>
        <strain evidence="9 10">52996</strain>
    </source>
</reference>
<keyword evidence="3 6" id="KW-0227">DNA damage</keyword>
<dbReference type="GO" id="GO:0030983">
    <property type="term" value="F:mismatched DNA binding"/>
    <property type="evidence" value="ECO:0007669"/>
    <property type="project" value="UniProtKB-UniRule"/>
</dbReference>
<dbReference type="InterPro" id="IPR007695">
    <property type="entry name" value="DNA_mismatch_repair_MutS-lik_N"/>
</dbReference>
<dbReference type="PANTHER" id="PTHR11361">
    <property type="entry name" value="DNA MISMATCH REPAIR PROTEIN MUTS FAMILY MEMBER"/>
    <property type="match status" value="1"/>
</dbReference>
<protein>
    <recommendedName>
        <fullName evidence="6">DNA mismatch repair protein</fullName>
    </recommendedName>
</protein>
<dbReference type="Pfam" id="PF05192">
    <property type="entry name" value="MutS_III"/>
    <property type="match status" value="1"/>
</dbReference>
<evidence type="ECO:0000313" key="10">
    <source>
        <dbReference type="Proteomes" id="UP001311799"/>
    </source>
</evidence>
<keyword evidence="2 6" id="KW-0547">Nucleotide-binding</keyword>
<dbReference type="Gene3D" id="3.30.420.110">
    <property type="entry name" value="MutS, connector domain"/>
    <property type="match status" value="1"/>
</dbReference>
<dbReference type="InterPro" id="IPR036187">
    <property type="entry name" value="DNA_mismatch_repair_MutS_sf"/>
</dbReference>
<dbReference type="Gene3D" id="1.10.1420.10">
    <property type="match status" value="2"/>
</dbReference>
<evidence type="ECO:0000256" key="7">
    <source>
        <dbReference type="SAM" id="MobiDB-lite"/>
    </source>
</evidence>
<keyword evidence="5 6" id="KW-0238">DNA-binding</keyword>
<name>A0AAV9Y1K3_9CRYT</name>
<organism evidence="9 10">
    <name type="scientific">Cryptosporidium xiaoi</name>
    <dbReference type="NCBI Taxonomy" id="659607"/>
    <lineage>
        <taxon>Eukaryota</taxon>
        <taxon>Sar</taxon>
        <taxon>Alveolata</taxon>
        <taxon>Apicomplexa</taxon>
        <taxon>Conoidasida</taxon>
        <taxon>Coccidia</taxon>
        <taxon>Eucoccidiorida</taxon>
        <taxon>Eimeriorina</taxon>
        <taxon>Cryptosporidiidae</taxon>
        <taxon>Cryptosporidium</taxon>
    </lineage>
</organism>
<evidence type="ECO:0000259" key="8">
    <source>
        <dbReference type="PROSITE" id="PS00486"/>
    </source>
</evidence>
<dbReference type="SMART" id="SM00534">
    <property type="entry name" value="MUTSac"/>
    <property type="match status" value="1"/>
</dbReference>
<dbReference type="Pfam" id="PF05190">
    <property type="entry name" value="MutS_IV"/>
    <property type="match status" value="1"/>
</dbReference>
<keyword evidence="10" id="KW-1185">Reference proteome</keyword>
<gene>
    <name evidence="9" type="ORF">RS030_4533</name>
</gene>
<dbReference type="Gene3D" id="3.40.50.300">
    <property type="entry name" value="P-loop containing nucleotide triphosphate hydrolases"/>
    <property type="match status" value="1"/>
</dbReference>